<proteinExistence type="predicted"/>
<gene>
    <name evidence="2" type="ORF">ACFQT0_09445</name>
</gene>
<sequence length="191" mass="19741">MLITLSAFLPSLALAQVYTYTFTAKESGDLSGVNSFYDKYSWTVTSSCSGTACSTSTAPIPPETPGSLPSPAPDPLGFNYTYKEVIVIDGIDIVLLPGKDYTLGENSSLTILSSPNKTKAGALIMTGASLGTSTGSSPSIIFSTFTSAGGTINVADGGRLVAAEYGVIELNNKASGSVGPRLRWVPKGILQ</sequence>
<organism evidence="2 3">
    <name type="scientific">Hymenobacter humi</name>
    <dbReference type="NCBI Taxonomy" id="1411620"/>
    <lineage>
        <taxon>Bacteria</taxon>
        <taxon>Pseudomonadati</taxon>
        <taxon>Bacteroidota</taxon>
        <taxon>Cytophagia</taxon>
        <taxon>Cytophagales</taxon>
        <taxon>Hymenobacteraceae</taxon>
        <taxon>Hymenobacter</taxon>
    </lineage>
</organism>
<dbReference type="EMBL" id="JBHTEK010000001">
    <property type="protein sequence ID" value="MFC7667585.1"/>
    <property type="molecule type" value="Genomic_DNA"/>
</dbReference>
<name>A0ABW2U547_9BACT</name>
<evidence type="ECO:0000256" key="1">
    <source>
        <dbReference type="SAM" id="SignalP"/>
    </source>
</evidence>
<feature type="signal peptide" evidence="1">
    <location>
        <begin position="1"/>
        <end position="15"/>
    </location>
</feature>
<protein>
    <submittedName>
        <fullName evidence="2">Uncharacterized protein</fullName>
    </submittedName>
</protein>
<evidence type="ECO:0000313" key="2">
    <source>
        <dbReference type="EMBL" id="MFC7667585.1"/>
    </source>
</evidence>
<reference evidence="3" key="1">
    <citation type="journal article" date="2019" name="Int. J. Syst. Evol. Microbiol.">
        <title>The Global Catalogue of Microorganisms (GCM) 10K type strain sequencing project: providing services to taxonomists for standard genome sequencing and annotation.</title>
        <authorList>
            <consortium name="The Broad Institute Genomics Platform"/>
            <consortium name="The Broad Institute Genome Sequencing Center for Infectious Disease"/>
            <person name="Wu L."/>
            <person name="Ma J."/>
        </authorList>
    </citation>
    <scope>NUCLEOTIDE SEQUENCE [LARGE SCALE GENOMIC DNA]</scope>
    <source>
        <strain evidence="3">JCM 19635</strain>
    </source>
</reference>
<keyword evidence="1" id="KW-0732">Signal</keyword>
<accession>A0ABW2U547</accession>
<keyword evidence="3" id="KW-1185">Reference proteome</keyword>
<evidence type="ECO:0000313" key="3">
    <source>
        <dbReference type="Proteomes" id="UP001596513"/>
    </source>
</evidence>
<feature type="chain" id="PRO_5047462060" evidence="1">
    <location>
        <begin position="16"/>
        <end position="191"/>
    </location>
</feature>
<comment type="caution">
    <text evidence="2">The sequence shown here is derived from an EMBL/GenBank/DDBJ whole genome shotgun (WGS) entry which is preliminary data.</text>
</comment>
<dbReference type="Proteomes" id="UP001596513">
    <property type="component" value="Unassembled WGS sequence"/>
</dbReference>
<dbReference type="RefSeq" id="WP_380202227.1">
    <property type="nucleotide sequence ID" value="NZ_JBHTEK010000001.1"/>
</dbReference>